<keyword evidence="4" id="KW-0638">Presynaptic neurotoxin</keyword>
<evidence type="ECO:0000313" key="9">
    <source>
        <dbReference type="Proteomes" id="UP000285301"/>
    </source>
</evidence>
<name>A0A3S3P6Y0_9ACAR</name>
<evidence type="ECO:0000313" key="7">
    <source>
        <dbReference type="EMBL" id="RWS06516.1"/>
    </source>
</evidence>
<keyword evidence="4" id="KW-0800">Toxin</keyword>
<reference evidence="7 9" key="1">
    <citation type="journal article" date="2018" name="Gigascience">
        <title>Genomes of trombidid mites reveal novel predicted allergens and laterally-transferred genes associated with secondary metabolism.</title>
        <authorList>
            <person name="Dong X."/>
            <person name="Chaisiri K."/>
            <person name="Xia D."/>
            <person name="Armstrong S.D."/>
            <person name="Fang Y."/>
            <person name="Donnelly M.J."/>
            <person name="Kadowaki T."/>
            <person name="McGarry J.W."/>
            <person name="Darby A.C."/>
            <person name="Makepeace B.L."/>
        </authorList>
    </citation>
    <scope>NUCLEOTIDE SEQUENCE [LARGE SCALE GENOMIC DNA]</scope>
    <source>
        <strain evidence="7">UoL-WK</strain>
    </source>
</reference>
<protein>
    <submittedName>
        <fullName evidence="7">Uncharacterized protein</fullName>
    </submittedName>
</protein>
<sequence length="234" mass="26603">EKTDITLQDKEGNTAMMYAVKLGSAAILRTFIDNFIAFGVDPNVLRQRNIYGKTALEMAKEAGKSECVLILTNFVTHNFELPHEWRTINTTESKSTLDSESSPVKPASEQRPLTRRSKPITEKRKETILDEKQIKRKNDAFKTQKKLNHNKADAFHEIWEKETMNWFNGAVESDNAAVGQFTKASKESENSPEKSEEFKLPPINGNKLIDYKTWCDMGESTGRRGSNFIIQNPS</sequence>
<evidence type="ECO:0000256" key="4">
    <source>
        <dbReference type="ARBA" id="ARBA00023028"/>
    </source>
</evidence>
<feature type="non-terminal residue" evidence="7">
    <location>
        <position position="1"/>
    </location>
</feature>
<feature type="region of interest" description="Disordered" evidence="6">
    <location>
        <begin position="92"/>
        <end position="124"/>
    </location>
</feature>
<evidence type="ECO:0000256" key="2">
    <source>
        <dbReference type="ARBA" id="ARBA00022483"/>
    </source>
</evidence>
<dbReference type="EMBL" id="NCKU01004055">
    <property type="protein sequence ID" value="RWS06516.1"/>
    <property type="molecule type" value="Genomic_DNA"/>
</dbReference>
<dbReference type="OrthoDB" id="6418291at2759"/>
<keyword evidence="9" id="KW-1185">Reference proteome</keyword>
<keyword evidence="5" id="KW-1053">Target membrane</keyword>
<accession>A0A3S3P6Y0</accession>
<comment type="caution">
    <text evidence="7">The sequence shown here is derived from an EMBL/GenBank/DDBJ whole genome shotgun (WGS) entry which is preliminary data.</text>
</comment>
<dbReference type="GO" id="GO:0044218">
    <property type="term" value="C:other organism cell membrane"/>
    <property type="evidence" value="ECO:0007669"/>
    <property type="project" value="UniProtKB-KW"/>
</dbReference>
<organism evidence="7 9">
    <name type="scientific">Dinothrombium tinctorium</name>
    <dbReference type="NCBI Taxonomy" id="1965070"/>
    <lineage>
        <taxon>Eukaryota</taxon>
        <taxon>Metazoa</taxon>
        <taxon>Ecdysozoa</taxon>
        <taxon>Arthropoda</taxon>
        <taxon>Chelicerata</taxon>
        <taxon>Arachnida</taxon>
        <taxon>Acari</taxon>
        <taxon>Acariformes</taxon>
        <taxon>Trombidiformes</taxon>
        <taxon>Prostigmata</taxon>
        <taxon>Anystina</taxon>
        <taxon>Parasitengona</taxon>
        <taxon>Trombidioidea</taxon>
        <taxon>Trombidiidae</taxon>
        <taxon>Dinothrombium</taxon>
    </lineage>
</organism>
<dbReference type="GO" id="GO:0006887">
    <property type="term" value="P:exocytosis"/>
    <property type="evidence" value="ECO:0007669"/>
    <property type="project" value="UniProtKB-KW"/>
</dbReference>
<evidence type="ECO:0000256" key="6">
    <source>
        <dbReference type="SAM" id="MobiDB-lite"/>
    </source>
</evidence>
<dbReference type="STRING" id="1965070.A0A3S3P6Y0"/>
<evidence type="ECO:0000256" key="5">
    <source>
        <dbReference type="ARBA" id="ARBA00023298"/>
    </source>
</evidence>
<keyword evidence="4" id="KW-0528">Neurotoxin</keyword>
<feature type="compositionally biased region" description="Polar residues" evidence="6">
    <location>
        <begin position="92"/>
        <end position="102"/>
    </location>
</feature>
<dbReference type="EMBL" id="NCKU01004048">
    <property type="protein sequence ID" value="RWS06524.1"/>
    <property type="molecule type" value="Genomic_DNA"/>
</dbReference>
<comment type="subcellular location">
    <subcellularLocation>
        <location evidence="1">Target cell membrane</location>
    </subcellularLocation>
</comment>
<dbReference type="Gene3D" id="1.25.40.20">
    <property type="entry name" value="Ankyrin repeat-containing domain"/>
    <property type="match status" value="1"/>
</dbReference>
<evidence type="ECO:0000313" key="8">
    <source>
        <dbReference type="EMBL" id="RWS06524.1"/>
    </source>
</evidence>
<dbReference type="GO" id="GO:0044231">
    <property type="term" value="C:host cell presynaptic membrane"/>
    <property type="evidence" value="ECO:0007669"/>
    <property type="project" value="UniProtKB-KW"/>
</dbReference>
<proteinExistence type="predicted"/>
<keyword evidence="3" id="KW-1052">Target cell membrane</keyword>
<dbReference type="AlphaFoldDB" id="A0A3S3P6Y0"/>
<keyword evidence="5" id="KW-0472">Membrane</keyword>
<gene>
    <name evidence="8" type="ORF">B4U79_19066</name>
    <name evidence="7" type="ORF">B4U79_19067</name>
</gene>
<dbReference type="Pfam" id="PF12796">
    <property type="entry name" value="Ank_2"/>
    <property type="match status" value="1"/>
</dbReference>
<evidence type="ECO:0000256" key="1">
    <source>
        <dbReference type="ARBA" id="ARBA00004175"/>
    </source>
</evidence>
<evidence type="ECO:0000256" key="3">
    <source>
        <dbReference type="ARBA" id="ARBA00022537"/>
    </source>
</evidence>
<dbReference type="Proteomes" id="UP000285301">
    <property type="component" value="Unassembled WGS sequence"/>
</dbReference>
<dbReference type="SUPFAM" id="SSF48403">
    <property type="entry name" value="Ankyrin repeat"/>
    <property type="match status" value="1"/>
</dbReference>
<dbReference type="InterPro" id="IPR002110">
    <property type="entry name" value="Ankyrin_rpt"/>
</dbReference>
<dbReference type="InterPro" id="IPR036770">
    <property type="entry name" value="Ankyrin_rpt-contain_sf"/>
</dbReference>
<keyword evidence="2" id="KW-0268">Exocytosis</keyword>
<reference evidence="7" key="2">
    <citation type="submission" date="2018-11" db="EMBL/GenBank/DDBJ databases">
        <title>Trombidioid mite genomics.</title>
        <authorList>
            <person name="Dong X."/>
        </authorList>
    </citation>
    <scope>NUCLEOTIDE SEQUENCE</scope>
    <source>
        <strain evidence="7">UoL-WK</strain>
    </source>
</reference>